<dbReference type="SUPFAM" id="SSF51905">
    <property type="entry name" value="FAD/NAD(P)-binding domain"/>
    <property type="match status" value="1"/>
</dbReference>
<evidence type="ECO:0000259" key="5">
    <source>
        <dbReference type="PROSITE" id="PS00624"/>
    </source>
</evidence>
<dbReference type="InterPro" id="IPR036188">
    <property type="entry name" value="FAD/NAD-bd_sf"/>
</dbReference>
<evidence type="ECO:0000256" key="3">
    <source>
        <dbReference type="SAM" id="MobiDB-lite"/>
    </source>
</evidence>
<protein>
    <recommendedName>
        <fullName evidence="5">Glucose-methanol-choline oxidoreductase N-terminal domain-containing protein</fullName>
    </recommendedName>
</protein>
<reference evidence="6 7" key="1">
    <citation type="submission" date="2023-03" db="EMBL/GenBank/DDBJ databases">
        <title>Genome insight into feeding habits of ladybird beetles.</title>
        <authorList>
            <person name="Li H.-S."/>
            <person name="Huang Y.-H."/>
            <person name="Pang H."/>
        </authorList>
    </citation>
    <scope>NUCLEOTIDE SEQUENCE [LARGE SCALE GENOMIC DNA]</scope>
    <source>
        <strain evidence="6">SYSU_2023b</strain>
        <tissue evidence="6">Whole body</tissue>
    </source>
</reference>
<evidence type="ECO:0000256" key="4">
    <source>
        <dbReference type="SAM" id="SignalP"/>
    </source>
</evidence>
<dbReference type="InterPro" id="IPR012132">
    <property type="entry name" value="GMC_OxRdtase"/>
</dbReference>
<dbReference type="PROSITE" id="PS51155">
    <property type="entry name" value="CHIT_BIND_RR_2"/>
    <property type="match status" value="1"/>
</dbReference>
<dbReference type="Pfam" id="PF00379">
    <property type="entry name" value="Chitin_bind_4"/>
    <property type="match status" value="1"/>
</dbReference>
<evidence type="ECO:0000256" key="1">
    <source>
        <dbReference type="ARBA" id="ARBA00010790"/>
    </source>
</evidence>
<feature type="signal peptide" evidence="4">
    <location>
        <begin position="1"/>
        <end position="19"/>
    </location>
</feature>
<dbReference type="Gene3D" id="3.50.50.60">
    <property type="entry name" value="FAD/NAD(P)-binding domain"/>
    <property type="match status" value="1"/>
</dbReference>
<accession>A0AAW1TTI5</accession>
<dbReference type="InterPro" id="IPR000618">
    <property type="entry name" value="Insect_cuticle"/>
</dbReference>
<dbReference type="PANTHER" id="PTHR11552">
    <property type="entry name" value="GLUCOSE-METHANOL-CHOLINE GMC OXIDOREDUCTASE"/>
    <property type="match status" value="1"/>
</dbReference>
<proteinExistence type="inferred from homology"/>
<gene>
    <name evidence="6" type="ORF">WA026_015238</name>
</gene>
<name>A0AAW1TTI5_9CUCU</name>
<dbReference type="PANTHER" id="PTHR11552:SF208">
    <property type="entry name" value="RE36204P-RELATED"/>
    <property type="match status" value="1"/>
</dbReference>
<feature type="chain" id="PRO_5043362855" description="Glucose-methanol-choline oxidoreductase N-terminal domain-containing protein" evidence="4">
    <location>
        <begin position="20"/>
        <end position="966"/>
    </location>
</feature>
<dbReference type="Pfam" id="PF00732">
    <property type="entry name" value="GMC_oxred_N"/>
    <property type="match status" value="1"/>
</dbReference>
<evidence type="ECO:0000256" key="2">
    <source>
        <dbReference type="PROSITE-ProRule" id="PRU00497"/>
    </source>
</evidence>
<comment type="similarity">
    <text evidence="1">Belongs to the GMC oxidoreductase family.</text>
</comment>
<feature type="region of interest" description="Disordered" evidence="3">
    <location>
        <begin position="74"/>
        <end position="116"/>
    </location>
</feature>
<dbReference type="GO" id="GO:0042302">
    <property type="term" value="F:structural constituent of cuticle"/>
    <property type="evidence" value="ECO:0007669"/>
    <property type="project" value="UniProtKB-UniRule"/>
</dbReference>
<dbReference type="GO" id="GO:0016614">
    <property type="term" value="F:oxidoreductase activity, acting on CH-OH group of donors"/>
    <property type="evidence" value="ECO:0007669"/>
    <property type="project" value="InterPro"/>
</dbReference>
<dbReference type="EMBL" id="JARQZJ010000008">
    <property type="protein sequence ID" value="KAK9871993.1"/>
    <property type="molecule type" value="Genomic_DNA"/>
</dbReference>
<evidence type="ECO:0000313" key="7">
    <source>
        <dbReference type="Proteomes" id="UP001431783"/>
    </source>
</evidence>
<keyword evidence="2" id="KW-0193">Cuticle</keyword>
<dbReference type="InterPro" id="IPR000172">
    <property type="entry name" value="GMC_OxRdtase_N"/>
</dbReference>
<dbReference type="AlphaFoldDB" id="A0AAW1TTI5"/>
<evidence type="ECO:0000313" key="6">
    <source>
        <dbReference type="EMBL" id="KAK9871993.1"/>
    </source>
</evidence>
<dbReference type="PROSITE" id="PS00624">
    <property type="entry name" value="GMC_OXRED_2"/>
    <property type="match status" value="1"/>
</dbReference>
<dbReference type="GO" id="GO:0050660">
    <property type="term" value="F:flavin adenine dinucleotide binding"/>
    <property type="evidence" value="ECO:0007669"/>
    <property type="project" value="InterPro"/>
</dbReference>
<keyword evidence="4" id="KW-0732">Signal</keyword>
<dbReference type="Proteomes" id="UP001431783">
    <property type="component" value="Unassembled WGS sequence"/>
</dbReference>
<feature type="domain" description="Glucose-methanol-choline oxidoreductase N-terminal" evidence="5">
    <location>
        <begin position="809"/>
        <end position="823"/>
    </location>
</feature>
<comment type="caution">
    <text evidence="6">The sequence shown here is derived from an EMBL/GenBank/DDBJ whole genome shotgun (WGS) entry which is preliminary data.</text>
</comment>
<sequence length="966" mass="109528">MILKCATVILLVNVIITQAQNNSTDLEVLNSVFFQKFFKEFQKQYEELQRSKKVTTLPPPTSYESSTIQANISSVSQNNQNTNISTEKTSNRPSLNPLNPYFTISPDSIRPTRRPHVNPFLRRRSTTQATTVPHTTIIDLSTEKGDHILYGKGQTVEARFQEVTSEKVGTTTDLLSHFQTVTTLPPKTTLYESSSIDTNISSDLQNIETANINNRKTSRRPTLNPVNPYFTIAPDSIRPTRRPHTNPWFKIRTTTQSPTLPQKTVVDVSTEENKHNVSEKGQSLIERFEQVTGEKLDTKTDFLSFVQSALAATPKQQQEISTNQLKSTQSVSNLVKKLVKIVPKMKIEVQPKAEPEFELRPRGDVFTTKPKTRNDYQNDESKIQNQNAKYTFASDVKDTINGNVHQRHEQREGNKVTGMYTYEDGFFRRTVHYEADENGYRVVKEDVQEIGNGPLINPDGSAKVKAYVAGNVVDYQWSSILNTEENSPTLKKNMEYIVFIILVCALCYKCEETSDNYETRKTTVNFMIDELKRQVDMDNSFNYRVLRPPNIESEYDFIIIGSGSAGSVIANRLSEVEKWKILLLEVGREATGFSDIPQLAPALQFTDLNWGYLMEKQEGVALGLVDQRMAWPRGRALGGSSVINYMLNVRGNREDYNRWERMGNPGWSYRDVFQYFVKSEDASIAVNDTGYHAKGGYLSVQDVPYRTESAHAWVRACQEAGYKYVDYNGRQQLGVSYVQGTINNGRRCSVEKAFLRTAKDRPNLTILTEAWVTKILIDDENKQAYGVQYVKNGQYYTVRAKNEVILSAGTFNSPQLLMLSGIGPKKHLEELGIPVLQDLPVGQKMYDHLTFLGLIFTVNDSITTKTEDIFSINSFLQWKTFGEGPHTGLGGVEAFTYIKTENNTQRKSPDVELIFVGLSLGVDAGALIRKTFRITDYHFKQYWGPLIGRPAFQVLPMLLFRNHSGI</sequence>
<keyword evidence="7" id="KW-1185">Reference proteome</keyword>
<organism evidence="6 7">
    <name type="scientific">Henosepilachna vigintioctopunctata</name>
    <dbReference type="NCBI Taxonomy" id="420089"/>
    <lineage>
        <taxon>Eukaryota</taxon>
        <taxon>Metazoa</taxon>
        <taxon>Ecdysozoa</taxon>
        <taxon>Arthropoda</taxon>
        <taxon>Hexapoda</taxon>
        <taxon>Insecta</taxon>
        <taxon>Pterygota</taxon>
        <taxon>Neoptera</taxon>
        <taxon>Endopterygota</taxon>
        <taxon>Coleoptera</taxon>
        <taxon>Polyphaga</taxon>
        <taxon>Cucujiformia</taxon>
        <taxon>Coccinelloidea</taxon>
        <taxon>Coccinellidae</taxon>
        <taxon>Epilachninae</taxon>
        <taxon>Epilachnini</taxon>
        <taxon>Henosepilachna</taxon>
    </lineage>
</organism>
<dbReference type="Gene3D" id="3.30.560.10">
    <property type="entry name" value="Glucose Oxidase, domain 3"/>
    <property type="match status" value="1"/>
</dbReference>
<feature type="compositionally biased region" description="Polar residues" evidence="3">
    <location>
        <begin position="74"/>
        <end position="97"/>
    </location>
</feature>